<dbReference type="KEGG" id="slom:PXH66_20820"/>
<dbReference type="InterPro" id="IPR003737">
    <property type="entry name" value="GlcNAc_PI_deacetylase-related"/>
</dbReference>
<dbReference type="EMBL" id="CP119075">
    <property type="protein sequence ID" value="WED64795.1"/>
    <property type="molecule type" value="Genomic_DNA"/>
</dbReference>
<evidence type="ECO:0000313" key="1">
    <source>
        <dbReference type="EMBL" id="WED64795.1"/>
    </source>
</evidence>
<dbReference type="Pfam" id="PF02585">
    <property type="entry name" value="PIG-L"/>
    <property type="match status" value="1"/>
</dbReference>
<organism evidence="1 2">
    <name type="scientific">Synoicihabitans lomoniglobus</name>
    <dbReference type="NCBI Taxonomy" id="2909285"/>
    <lineage>
        <taxon>Bacteria</taxon>
        <taxon>Pseudomonadati</taxon>
        <taxon>Verrucomicrobiota</taxon>
        <taxon>Opitutia</taxon>
        <taxon>Opitutales</taxon>
        <taxon>Opitutaceae</taxon>
        <taxon>Synoicihabitans</taxon>
    </lineage>
</organism>
<dbReference type="Gene3D" id="3.40.50.10320">
    <property type="entry name" value="LmbE-like"/>
    <property type="match status" value="1"/>
</dbReference>
<dbReference type="InterPro" id="IPR024078">
    <property type="entry name" value="LmbE-like_dom_sf"/>
</dbReference>
<accession>A0AAE9ZXM2</accession>
<dbReference type="RefSeq" id="WP_330932137.1">
    <property type="nucleotide sequence ID" value="NZ_CP119075.1"/>
</dbReference>
<protein>
    <submittedName>
        <fullName evidence="1">PIG-L family deacetylase</fullName>
    </submittedName>
</protein>
<dbReference type="AlphaFoldDB" id="A0AAE9ZXM2"/>
<evidence type="ECO:0000313" key="2">
    <source>
        <dbReference type="Proteomes" id="UP001218638"/>
    </source>
</evidence>
<dbReference type="SUPFAM" id="SSF102588">
    <property type="entry name" value="LmbE-like"/>
    <property type="match status" value="1"/>
</dbReference>
<reference evidence="1" key="1">
    <citation type="submission" date="2023-03" db="EMBL/GenBank/DDBJ databases">
        <title>Lomoglobus Profundus gen. nov., sp. nov., a novel member of the phylum Verrucomicrobia, isolated from deep-marine sediment of South China Sea.</title>
        <authorList>
            <person name="Ahmad T."/>
            <person name="Ishaq S.E."/>
            <person name="Wang F."/>
        </authorList>
    </citation>
    <scope>NUCLEOTIDE SEQUENCE</scope>
    <source>
        <strain evidence="1">LMO-M01</strain>
    </source>
</reference>
<sequence length="458" mass="51058">MLPLLVTPEFPLRWRPLAVVLMFTLSAFGLVAARPQFDAASDYGYSFVGTGAQLFEAELTADAMTWPTGLSAPGSAWLEVKVVASDEGAPEIVLRGVGREVRHVFEVGARGRRFLDVSPFLTRDQKPAQLEVETSGLEIEAGRATIFWYPNPRLVRAKVMVVAPHPDDAEIAAFGIYQQTQADVITVTAGDAGGENFAVLYPDAGEHFRVKGWIRTWDSISVPFYGGVLPGKARNLGFYDATLARMHAAPAETVPPLVAEIPESGYYRGFNTDAALRERPLDPTWQGLVADLLWELRRVQPTVIVAPHPLLDNHADHQFTTIALIDALEQWGGRCELLLYTNHNREEEAWPLGDRDAHTGLPSWTEGDLFFDRIYSHALSPEDQRRKLIALEAMHDLRDFEISYDGVARDAAASERMERYSYFRRGPRPNELFFVLSSKRAPALRDAFLATLERTPSP</sequence>
<dbReference type="Proteomes" id="UP001218638">
    <property type="component" value="Chromosome"/>
</dbReference>
<proteinExistence type="predicted"/>
<name>A0AAE9ZXM2_9BACT</name>
<gene>
    <name evidence="1" type="ORF">PXH66_20820</name>
</gene>
<keyword evidence="2" id="KW-1185">Reference proteome</keyword>